<dbReference type="Proteomes" id="UP000224567">
    <property type="component" value="Unassembled WGS sequence"/>
</dbReference>
<sequence length="112" mass="12562">MTIPYSMRTQPKPTLDASQYTMKPSESSGRAKTGAEMVCMIMLSAEIDQNIIYEYYDEHVQVLLELPVLQVHESGWGISKTKGHDQKHKVTIPSMKGSLWNVTSSDSELMVA</sequence>
<name>A0A2G2VY50_CAPBA</name>
<feature type="region of interest" description="Disordered" evidence="1">
    <location>
        <begin position="1"/>
        <end position="29"/>
    </location>
</feature>
<evidence type="ECO:0000313" key="3">
    <source>
        <dbReference type="Proteomes" id="UP000224567"/>
    </source>
</evidence>
<protein>
    <submittedName>
        <fullName evidence="2">Uncharacterized protein</fullName>
    </submittedName>
</protein>
<dbReference type="EMBL" id="MLFT02000009">
    <property type="protein sequence ID" value="PHT37906.1"/>
    <property type="molecule type" value="Genomic_DNA"/>
</dbReference>
<evidence type="ECO:0000313" key="2">
    <source>
        <dbReference type="EMBL" id="PHT37906.1"/>
    </source>
</evidence>
<evidence type="ECO:0000256" key="1">
    <source>
        <dbReference type="SAM" id="MobiDB-lite"/>
    </source>
</evidence>
<comment type="caution">
    <text evidence="2">The sequence shown here is derived from an EMBL/GenBank/DDBJ whole genome shotgun (WGS) entry which is preliminary data.</text>
</comment>
<gene>
    <name evidence="2" type="ORF">CQW23_21479</name>
</gene>
<proteinExistence type="predicted"/>
<dbReference type="AlphaFoldDB" id="A0A2G2VY50"/>
<reference evidence="2 3" key="1">
    <citation type="journal article" date="2017" name="Genome Biol.">
        <title>New reference genome sequences of hot pepper reveal the massive evolution of plant disease-resistance genes by retroduplication.</title>
        <authorList>
            <person name="Kim S."/>
            <person name="Park J."/>
            <person name="Yeom S.I."/>
            <person name="Kim Y.M."/>
            <person name="Seo E."/>
            <person name="Kim K.T."/>
            <person name="Kim M.S."/>
            <person name="Lee J.M."/>
            <person name="Cheong K."/>
            <person name="Shin H.S."/>
            <person name="Kim S.B."/>
            <person name="Han K."/>
            <person name="Lee J."/>
            <person name="Park M."/>
            <person name="Lee H.A."/>
            <person name="Lee H.Y."/>
            <person name="Lee Y."/>
            <person name="Oh S."/>
            <person name="Lee J.H."/>
            <person name="Choi E."/>
            <person name="Choi E."/>
            <person name="Lee S.E."/>
            <person name="Jeon J."/>
            <person name="Kim H."/>
            <person name="Choi G."/>
            <person name="Song H."/>
            <person name="Lee J."/>
            <person name="Lee S.C."/>
            <person name="Kwon J.K."/>
            <person name="Lee H.Y."/>
            <person name="Koo N."/>
            <person name="Hong Y."/>
            <person name="Kim R.W."/>
            <person name="Kang W.H."/>
            <person name="Huh J.H."/>
            <person name="Kang B.C."/>
            <person name="Yang T.J."/>
            <person name="Lee Y.H."/>
            <person name="Bennetzen J.L."/>
            <person name="Choi D."/>
        </authorList>
    </citation>
    <scope>NUCLEOTIDE SEQUENCE [LARGE SCALE GENOMIC DNA]</scope>
    <source>
        <strain evidence="3">cv. PBC81</strain>
    </source>
</reference>
<organism evidence="2 3">
    <name type="scientific">Capsicum baccatum</name>
    <name type="common">Peruvian pepper</name>
    <dbReference type="NCBI Taxonomy" id="33114"/>
    <lineage>
        <taxon>Eukaryota</taxon>
        <taxon>Viridiplantae</taxon>
        <taxon>Streptophyta</taxon>
        <taxon>Embryophyta</taxon>
        <taxon>Tracheophyta</taxon>
        <taxon>Spermatophyta</taxon>
        <taxon>Magnoliopsida</taxon>
        <taxon>eudicotyledons</taxon>
        <taxon>Gunneridae</taxon>
        <taxon>Pentapetalae</taxon>
        <taxon>asterids</taxon>
        <taxon>lamiids</taxon>
        <taxon>Solanales</taxon>
        <taxon>Solanaceae</taxon>
        <taxon>Solanoideae</taxon>
        <taxon>Capsiceae</taxon>
        <taxon>Capsicum</taxon>
    </lineage>
</organism>
<feature type="compositionally biased region" description="Polar residues" evidence="1">
    <location>
        <begin position="7"/>
        <end position="29"/>
    </location>
</feature>
<keyword evidence="3" id="KW-1185">Reference proteome</keyword>
<reference evidence="3" key="2">
    <citation type="journal article" date="2017" name="J. Anim. Genet.">
        <title>Multiple reference genome sequences of hot pepper reveal the massive evolution of plant disease resistance genes by retroduplication.</title>
        <authorList>
            <person name="Kim S."/>
            <person name="Park J."/>
            <person name="Yeom S.-I."/>
            <person name="Kim Y.-M."/>
            <person name="Seo E."/>
            <person name="Kim K.-T."/>
            <person name="Kim M.-S."/>
            <person name="Lee J.M."/>
            <person name="Cheong K."/>
            <person name="Shin H.-S."/>
            <person name="Kim S.-B."/>
            <person name="Han K."/>
            <person name="Lee J."/>
            <person name="Park M."/>
            <person name="Lee H.-A."/>
            <person name="Lee H.-Y."/>
            <person name="Lee Y."/>
            <person name="Oh S."/>
            <person name="Lee J.H."/>
            <person name="Choi E."/>
            <person name="Choi E."/>
            <person name="Lee S.E."/>
            <person name="Jeon J."/>
            <person name="Kim H."/>
            <person name="Choi G."/>
            <person name="Song H."/>
            <person name="Lee J."/>
            <person name="Lee S.-C."/>
            <person name="Kwon J.-K."/>
            <person name="Lee H.-Y."/>
            <person name="Koo N."/>
            <person name="Hong Y."/>
            <person name="Kim R.W."/>
            <person name="Kang W.-H."/>
            <person name="Huh J.H."/>
            <person name="Kang B.-C."/>
            <person name="Yang T.-J."/>
            <person name="Lee Y.-H."/>
            <person name="Bennetzen J.L."/>
            <person name="Choi D."/>
        </authorList>
    </citation>
    <scope>NUCLEOTIDE SEQUENCE [LARGE SCALE GENOMIC DNA]</scope>
    <source>
        <strain evidence="3">cv. PBC81</strain>
    </source>
</reference>
<accession>A0A2G2VY50</accession>